<proteinExistence type="predicted"/>
<dbReference type="InterPro" id="IPR023696">
    <property type="entry name" value="Ureohydrolase_dom_sf"/>
</dbReference>
<dbReference type="GO" id="GO:0000118">
    <property type="term" value="C:histone deacetylase complex"/>
    <property type="evidence" value="ECO:0007669"/>
    <property type="project" value="TreeGrafter"/>
</dbReference>
<dbReference type="GO" id="GO:0040029">
    <property type="term" value="P:epigenetic regulation of gene expression"/>
    <property type="evidence" value="ECO:0007669"/>
    <property type="project" value="TreeGrafter"/>
</dbReference>
<dbReference type="OrthoDB" id="424012at2759"/>
<dbReference type="SUPFAM" id="SSF52768">
    <property type="entry name" value="Arginase/deacetylase"/>
    <property type="match status" value="1"/>
</dbReference>
<dbReference type="InterPro" id="IPR000286">
    <property type="entry name" value="HDACs"/>
</dbReference>
<gene>
    <name evidence="3" type="ORF">Rsub_10319</name>
</gene>
<organism evidence="3 4">
    <name type="scientific">Raphidocelis subcapitata</name>
    <dbReference type="NCBI Taxonomy" id="307507"/>
    <lineage>
        <taxon>Eukaryota</taxon>
        <taxon>Viridiplantae</taxon>
        <taxon>Chlorophyta</taxon>
        <taxon>core chlorophytes</taxon>
        <taxon>Chlorophyceae</taxon>
        <taxon>CS clade</taxon>
        <taxon>Sphaeropleales</taxon>
        <taxon>Selenastraceae</taxon>
        <taxon>Raphidocelis</taxon>
    </lineage>
</organism>
<dbReference type="STRING" id="307507.A0A2V0PDT8"/>
<feature type="domain" description="Histone deacetylase" evidence="2">
    <location>
        <begin position="663"/>
        <end position="973"/>
    </location>
</feature>
<feature type="compositionally biased region" description="Low complexity" evidence="1">
    <location>
        <begin position="187"/>
        <end position="238"/>
    </location>
</feature>
<feature type="compositionally biased region" description="Gly residues" evidence="1">
    <location>
        <begin position="1046"/>
        <end position="1059"/>
    </location>
</feature>
<dbReference type="InterPro" id="IPR023801">
    <property type="entry name" value="His_deacetylse_dom"/>
</dbReference>
<sequence>MREIPERPGPAAAAAADDAAVGVGQHGADGDAMLTDEGQLRMDSSDPIPIGALRREASGLAGSLDLALPPSWEAGAAEQLQALVADVEAAVAGTGGGGGGPDGEGDADALAIALAGVGRGGGGGGAQQRRAMNLRSFSFPGGSLADAAGPGGEEEGGGGGGGAPEGDREPPRMVPLEAVGEARLSSPRARGWPAHGAPAAAAAAAAGRPPVASTSPAAASRPGGGASPAAAAAAAVAAMVESMGREQRLRAEQREAAARAGGAPGLGDELLADAPPLPPPLPPPPLQVEAAATPAGRATMDSDDGGGGGGGAGSLPRDALAAMSVSGPAAAAMAAAAAAAAAGDNGAAGAGGMEAPPELPAELTLTLLEGGGGSGGGGGGLGDLMLGDLDGVLLSGDGGDGGGGGGGSGSGAGLADAAAAAAATQVLRGWDGVQQHHQQQQGSPRQQYEQLHRQLSSLQKQQQQQQAPGLGTHPSQLRTASGRLQGWPGPFGAPSAPSPSGGRGAGNGGGDGDTEMEAEQAGASGQPDCQQQQQQQQQSKQQRADGYDPPGAALGTPLVARQRSGGSSLLLGGASCDDGDSDATIPLCLNCTAALFGPRCGGCGHASADDVALLQGRLPPIPDAPARLPRQLASRPGPGAPGAPLLAYDPRLLQHRALRSRSHPERPERTSAVMARLAAAGLSDRCRQVPCRAATDAELAAVHDLDLISQVRRGSGALGGGGGGRGSAAGAPPASINHGHEAGLPRVLDCYLTAQTFACASLAAGSAAEVAAAVARGAAPGGAAIIRPPGHHAESGVAMGFCLFNNAAVAARAAQAAGARRVLIVDWDVHHGNGTQEIFEADPSVLYMSIHRHDGGSFFPGTGAAADAGTGAGEGFSLNVPWSGPGAGDGDYISAFTRVLLPVAYEFAPDLLIVSAGFDAAAGDPLGGCRVTPDCFGHLTALLQPVAPLVLLLEGGYNLTATALSVEACMRALLGEAPPPLPRPLAPTAVGLAGVARALAVHARYWRCLGPPLSRRGSAGVLQPMGGPAAAAASGGGGSPPLAAAGRGGSGSPGRGGGARRWLPGSPPPSPATEGMVGADDSDCSGGGDSEDGPMAMGEDADGALSPGDGGCAGAGTMRSAESGCLRMPGRLSVAAPPPLPPGPGSGPRIGGGPLLSPAFVGGGGAAAAAAERWVPPSPQLAALASPSYEPPGAGGAGAGAGPSGLPPVML</sequence>
<dbReference type="Proteomes" id="UP000247498">
    <property type="component" value="Unassembled WGS sequence"/>
</dbReference>
<dbReference type="PANTHER" id="PTHR10625:SF25">
    <property type="entry name" value="HISTONE DEACETYLASE 18-RELATED"/>
    <property type="match status" value="1"/>
</dbReference>
<protein>
    <submittedName>
        <fullName evidence="3">Histone deacetylase</fullName>
    </submittedName>
</protein>
<feature type="compositionally biased region" description="Low complexity" evidence="1">
    <location>
        <begin position="11"/>
        <end position="23"/>
    </location>
</feature>
<feature type="compositionally biased region" description="Low complexity" evidence="1">
    <location>
        <begin position="435"/>
        <end position="466"/>
    </location>
</feature>
<dbReference type="PRINTS" id="PR01270">
    <property type="entry name" value="HDASUPER"/>
</dbReference>
<dbReference type="Gene3D" id="3.40.800.20">
    <property type="entry name" value="Histone deacetylase domain"/>
    <property type="match status" value="1"/>
</dbReference>
<feature type="compositionally biased region" description="Low complexity" evidence="1">
    <location>
        <begin position="530"/>
        <end position="541"/>
    </location>
</feature>
<feature type="compositionally biased region" description="Gly residues" evidence="1">
    <location>
        <begin position="501"/>
        <end position="511"/>
    </location>
</feature>
<dbReference type="InterPro" id="IPR037138">
    <property type="entry name" value="His_deacetylse_dom_sf"/>
</dbReference>
<feature type="compositionally biased region" description="Low complexity" evidence="1">
    <location>
        <begin position="1182"/>
        <end position="1192"/>
    </location>
</feature>
<dbReference type="EMBL" id="BDRX01000093">
    <property type="protein sequence ID" value="GBF97132.1"/>
    <property type="molecule type" value="Genomic_DNA"/>
</dbReference>
<feature type="region of interest" description="Disordered" evidence="1">
    <location>
        <begin position="1"/>
        <end position="30"/>
    </location>
</feature>
<reference evidence="3 4" key="1">
    <citation type="journal article" date="2018" name="Sci. Rep.">
        <title>Raphidocelis subcapitata (=Pseudokirchneriella subcapitata) provides an insight into genome evolution and environmental adaptations in the Sphaeropleales.</title>
        <authorList>
            <person name="Suzuki S."/>
            <person name="Yamaguchi H."/>
            <person name="Nakajima N."/>
            <person name="Kawachi M."/>
        </authorList>
    </citation>
    <scope>NUCLEOTIDE SEQUENCE [LARGE SCALE GENOMIC DNA]</scope>
    <source>
        <strain evidence="3 4">NIES-35</strain>
    </source>
</reference>
<dbReference type="PANTHER" id="PTHR10625">
    <property type="entry name" value="HISTONE DEACETYLASE HDAC1-RELATED"/>
    <property type="match status" value="1"/>
</dbReference>
<evidence type="ECO:0000313" key="4">
    <source>
        <dbReference type="Proteomes" id="UP000247498"/>
    </source>
</evidence>
<comment type="caution">
    <text evidence="3">The sequence shown here is derived from an EMBL/GenBank/DDBJ whole genome shotgun (WGS) entry which is preliminary data.</text>
</comment>
<dbReference type="GO" id="GO:0004407">
    <property type="term" value="F:histone deacetylase activity"/>
    <property type="evidence" value="ECO:0007669"/>
    <property type="project" value="TreeGrafter"/>
</dbReference>
<dbReference type="InParanoid" id="A0A2V0PDT8"/>
<accession>A0A2V0PDT8</accession>
<evidence type="ECO:0000259" key="2">
    <source>
        <dbReference type="Pfam" id="PF00850"/>
    </source>
</evidence>
<dbReference type="Pfam" id="PF00850">
    <property type="entry name" value="Hist_deacetyl"/>
    <property type="match status" value="1"/>
</dbReference>
<name>A0A2V0PDT8_9CHLO</name>
<feature type="region of interest" description="Disordered" evidence="1">
    <location>
        <begin position="117"/>
        <end position="314"/>
    </location>
</feature>
<evidence type="ECO:0000256" key="1">
    <source>
        <dbReference type="SAM" id="MobiDB-lite"/>
    </source>
</evidence>
<keyword evidence="4" id="KW-1185">Reference proteome</keyword>
<feature type="region of interest" description="Disordered" evidence="1">
    <location>
        <begin position="1026"/>
        <end position="1116"/>
    </location>
</feature>
<feature type="region of interest" description="Disordered" evidence="1">
    <location>
        <begin position="1182"/>
        <end position="1211"/>
    </location>
</feature>
<feature type="compositionally biased region" description="Low complexity" evidence="1">
    <location>
        <begin position="486"/>
        <end position="500"/>
    </location>
</feature>
<feature type="compositionally biased region" description="Pro residues" evidence="1">
    <location>
        <begin position="275"/>
        <end position="286"/>
    </location>
</feature>
<evidence type="ECO:0000313" key="3">
    <source>
        <dbReference type="EMBL" id="GBF97132.1"/>
    </source>
</evidence>
<dbReference type="GO" id="GO:0005737">
    <property type="term" value="C:cytoplasm"/>
    <property type="evidence" value="ECO:0007669"/>
    <property type="project" value="TreeGrafter"/>
</dbReference>
<dbReference type="AlphaFoldDB" id="A0A2V0PDT8"/>
<feature type="compositionally biased region" description="Basic and acidic residues" evidence="1">
    <location>
        <begin position="243"/>
        <end position="257"/>
    </location>
</feature>
<feature type="region of interest" description="Disordered" evidence="1">
    <location>
        <begin position="431"/>
        <end position="558"/>
    </location>
</feature>
<feature type="compositionally biased region" description="Gly residues" evidence="1">
    <location>
        <begin position="1193"/>
        <end position="1203"/>
    </location>
</feature>
<feature type="compositionally biased region" description="Gly residues" evidence="1">
    <location>
        <begin position="117"/>
        <end position="126"/>
    </location>
</feature>